<dbReference type="PANTHER" id="PTHR34820:SF4">
    <property type="entry name" value="INNER MEMBRANE PROTEIN YEBZ"/>
    <property type="match status" value="1"/>
</dbReference>
<evidence type="ECO:0000256" key="5">
    <source>
        <dbReference type="ARBA" id="ARBA00022764"/>
    </source>
</evidence>
<evidence type="ECO:0000256" key="6">
    <source>
        <dbReference type="ARBA" id="ARBA00023008"/>
    </source>
</evidence>
<dbReference type="InterPro" id="IPR032694">
    <property type="entry name" value="CopC/D"/>
</dbReference>
<accession>A0ABU3N7R6</accession>
<feature type="domain" description="CopC" evidence="8">
    <location>
        <begin position="22"/>
        <end position="123"/>
    </location>
</feature>
<comment type="subcellular location">
    <subcellularLocation>
        <location evidence="1">Periplasm</location>
    </subcellularLocation>
</comment>
<dbReference type="Gene3D" id="2.60.40.1220">
    <property type="match status" value="1"/>
</dbReference>
<keyword evidence="3" id="KW-0479">Metal-binding</keyword>
<keyword evidence="5" id="KW-0574">Periplasm</keyword>
<comment type="similarity">
    <text evidence="2">Belongs to the CopC family.</text>
</comment>
<feature type="chain" id="PRO_5047533810" evidence="7">
    <location>
        <begin position="22"/>
        <end position="124"/>
    </location>
</feature>
<comment type="caution">
    <text evidence="9">The sequence shown here is derived from an EMBL/GenBank/DDBJ whole genome shotgun (WGS) entry which is preliminary data.</text>
</comment>
<keyword evidence="6" id="KW-0186">Copper</keyword>
<dbReference type="InterPro" id="IPR014756">
    <property type="entry name" value="Ig_E-set"/>
</dbReference>
<organism evidence="9">
    <name type="scientific">Sphingomonas psychrotolerans</name>
    <dbReference type="NCBI Taxonomy" id="1327635"/>
    <lineage>
        <taxon>Bacteria</taxon>
        <taxon>Pseudomonadati</taxon>
        <taxon>Pseudomonadota</taxon>
        <taxon>Alphaproteobacteria</taxon>
        <taxon>Sphingomonadales</taxon>
        <taxon>Sphingomonadaceae</taxon>
        <taxon>Sphingomonas</taxon>
    </lineage>
</organism>
<dbReference type="SUPFAM" id="SSF81296">
    <property type="entry name" value="E set domains"/>
    <property type="match status" value="1"/>
</dbReference>
<evidence type="ECO:0000256" key="2">
    <source>
        <dbReference type="ARBA" id="ARBA00010509"/>
    </source>
</evidence>
<evidence type="ECO:0000256" key="1">
    <source>
        <dbReference type="ARBA" id="ARBA00004418"/>
    </source>
</evidence>
<dbReference type="Pfam" id="PF04234">
    <property type="entry name" value="CopC"/>
    <property type="match status" value="1"/>
</dbReference>
<evidence type="ECO:0000256" key="4">
    <source>
        <dbReference type="ARBA" id="ARBA00022729"/>
    </source>
</evidence>
<evidence type="ECO:0000256" key="7">
    <source>
        <dbReference type="SAM" id="SignalP"/>
    </source>
</evidence>
<dbReference type="InterPro" id="IPR047685">
    <property type="entry name" value="CopC-like"/>
</dbReference>
<dbReference type="NCBIfam" id="NF033814">
    <property type="entry name" value="copper_CopC"/>
    <property type="match status" value="1"/>
</dbReference>
<gene>
    <name evidence="9" type="primary">copC</name>
    <name evidence="9" type="ORF">MZO42_17595</name>
</gene>
<keyword evidence="4 7" id="KW-0732">Signal</keyword>
<proteinExistence type="inferred from homology"/>
<dbReference type="EMBL" id="JALMLT010000005">
    <property type="protein sequence ID" value="MDT8760518.1"/>
    <property type="molecule type" value="Genomic_DNA"/>
</dbReference>
<protein>
    <submittedName>
        <fullName evidence="9">Copper homeostasis periplasmic binding protein CopC</fullName>
    </submittedName>
</protein>
<dbReference type="PANTHER" id="PTHR34820">
    <property type="entry name" value="INNER MEMBRANE PROTEIN YEBZ"/>
    <property type="match status" value="1"/>
</dbReference>
<evidence type="ECO:0000313" key="9">
    <source>
        <dbReference type="EMBL" id="MDT8760518.1"/>
    </source>
</evidence>
<feature type="signal peptide" evidence="7">
    <location>
        <begin position="1"/>
        <end position="21"/>
    </location>
</feature>
<reference evidence="9" key="1">
    <citation type="submission" date="2022-04" db="EMBL/GenBank/DDBJ databases">
        <title>Tomato heritable bacteria conferring resistance against bacterial wilt.</title>
        <authorList>
            <person name="Yin J."/>
        </authorList>
    </citation>
    <scope>NUCLEOTIDE SEQUENCE</scope>
    <source>
        <strain evidence="9">Cra20</strain>
    </source>
</reference>
<sequence>MRSALSLLAAAGVLIATSAAAHPKLVASTPAANAVVNPLAKLTLSFSERLVARMSSAQVVMTGMPGMAEHAPMPVQGRAAIAPDGKTLVVSFSHPLARGSYKVTWQVVSADTHRVEGSFDFKVR</sequence>
<evidence type="ECO:0000256" key="3">
    <source>
        <dbReference type="ARBA" id="ARBA00022723"/>
    </source>
</evidence>
<dbReference type="InterPro" id="IPR014755">
    <property type="entry name" value="Cu-Rt/internalin_Ig-like"/>
</dbReference>
<dbReference type="InterPro" id="IPR007348">
    <property type="entry name" value="CopC_dom"/>
</dbReference>
<name>A0ABU3N7R6_9SPHN</name>
<evidence type="ECO:0000259" key="8">
    <source>
        <dbReference type="Pfam" id="PF04234"/>
    </source>
</evidence>